<name>A0A9D2CKZ0_9BACE</name>
<evidence type="ECO:0000313" key="4">
    <source>
        <dbReference type="Proteomes" id="UP000886851"/>
    </source>
</evidence>
<dbReference type="GO" id="GO:0003700">
    <property type="term" value="F:DNA-binding transcription factor activity"/>
    <property type="evidence" value="ECO:0007669"/>
    <property type="project" value="InterPro"/>
</dbReference>
<reference evidence="3" key="1">
    <citation type="journal article" date="2021" name="PeerJ">
        <title>Extensive microbial diversity within the chicken gut microbiome revealed by metagenomics and culture.</title>
        <authorList>
            <person name="Gilroy R."/>
            <person name="Ravi A."/>
            <person name="Getino M."/>
            <person name="Pursley I."/>
            <person name="Horton D.L."/>
            <person name="Alikhan N.F."/>
            <person name="Baker D."/>
            <person name="Gharbi K."/>
            <person name="Hall N."/>
            <person name="Watson M."/>
            <person name="Adriaenssens E.M."/>
            <person name="Foster-Nyarko E."/>
            <person name="Jarju S."/>
            <person name="Secka A."/>
            <person name="Antonio M."/>
            <person name="Oren A."/>
            <person name="Chaudhuri R.R."/>
            <person name="La Ragione R."/>
            <person name="Hildebrand F."/>
            <person name="Pallen M.J."/>
        </authorList>
    </citation>
    <scope>NUCLEOTIDE SEQUENCE</scope>
    <source>
        <strain evidence="3">Gambia2-208</strain>
    </source>
</reference>
<gene>
    <name evidence="3" type="ORF">H9824_04750</name>
</gene>
<reference evidence="3" key="2">
    <citation type="submission" date="2021-04" db="EMBL/GenBank/DDBJ databases">
        <authorList>
            <person name="Gilroy R."/>
        </authorList>
    </citation>
    <scope>NUCLEOTIDE SEQUENCE</scope>
    <source>
        <strain evidence="3">Gambia2-208</strain>
    </source>
</reference>
<accession>A0A9D2CKZ0</accession>
<feature type="domain" description="RNA polymerase sigma-70 region 2" evidence="2">
    <location>
        <begin position="11"/>
        <end position="55"/>
    </location>
</feature>
<feature type="region of interest" description="Disordered" evidence="1">
    <location>
        <begin position="53"/>
        <end position="86"/>
    </location>
</feature>
<dbReference type="InterPro" id="IPR013325">
    <property type="entry name" value="RNA_pol_sigma_r2"/>
</dbReference>
<dbReference type="Proteomes" id="UP000886851">
    <property type="component" value="Unassembled WGS sequence"/>
</dbReference>
<dbReference type="GO" id="GO:0006352">
    <property type="term" value="P:DNA-templated transcription initiation"/>
    <property type="evidence" value="ECO:0007669"/>
    <property type="project" value="InterPro"/>
</dbReference>
<dbReference type="SUPFAM" id="SSF88946">
    <property type="entry name" value="Sigma2 domain of RNA polymerase sigma factors"/>
    <property type="match status" value="1"/>
</dbReference>
<dbReference type="Pfam" id="PF04542">
    <property type="entry name" value="Sigma70_r2"/>
    <property type="match status" value="1"/>
</dbReference>
<dbReference type="AlphaFoldDB" id="A0A9D2CKZ0"/>
<protein>
    <recommendedName>
        <fullName evidence="2">RNA polymerase sigma-70 region 2 domain-containing protein</fullName>
    </recommendedName>
</protein>
<dbReference type="Gene3D" id="1.10.1740.10">
    <property type="match status" value="1"/>
</dbReference>
<organism evidence="3 4">
    <name type="scientific">Candidatus Bacteroides pullicola</name>
    <dbReference type="NCBI Taxonomy" id="2838475"/>
    <lineage>
        <taxon>Bacteria</taxon>
        <taxon>Pseudomonadati</taxon>
        <taxon>Bacteroidota</taxon>
        <taxon>Bacteroidia</taxon>
        <taxon>Bacteroidales</taxon>
        <taxon>Bacteroidaceae</taxon>
        <taxon>Bacteroides</taxon>
    </lineage>
</organism>
<proteinExistence type="predicted"/>
<comment type="caution">
    <text evidence="3">The sequence shown here is derived from an EMBL/GenBank/DDBJ whole genome shotgun (WGS) entry which is preliminary data.</text>
</comment>
<dbReference type="EMBL" id="DXCV01000035">
    <property type="protein sequence ID" value="HIY87999.1"/>
    <property type="molecule type" value="Genomic_DNA"/>
</dbReference>
<sequence>METLDTTFAQMVREHKSTIYTVCFMFSKDSDEVSDLFQEVLINLWKGYASFQNRSSVPQRRKHPRNIDRQPGGHQQSPDTHEPSGAEMAVFRTAVRPVMDSLVHH</sequence>
<evidence type="ECO:0000313" key="3">
    <source>
        <dbReference type="EMBL" id="HIY87999.1"/>
    </source>
</evidence>
<dbReference type="InterPro" id="IPR007627">
    <property type="entry name" value="RNA_pol_sigma70_r2"/>
</dbReference>
<evidence type="ECO:0000256" key="1">
    <source>
        <dbReference type="SAM" id="MobiDB-lite"/>
    </source>
</evidence>
<evidence type="ECO:0000259" key="2">
    <source>
        <dbReference type="Pfam" id="PF04542"/>
    </source>
</evidence>